<dbReference type="InterPro" id="IPR036526">
    <property type="entry name" value="C-N_Hydrolase_sf"/>
</dbReference>
<keyword evidence="4 8" id="KW-0812">Transmembrane</keyword>
<keyword evidence="7 8" id="KW-0012">Acyltransferase</keyword>
<protein>
    <recommendedName>
        <fullName evidence="8">Apolipoprotein N-acyltransferase</fullName>
        <shortName evidence="8">ALP N-acyltransferase</shortName>
        <ecNumber evidence="8">2.3.1.269</ecNumber>
    </recommendedName>
</protein>
<dbReference type="SUPFAM" id="SSF56317">
    <property type="entry name" value="Carbon-nitrogen hydrolase"/>
    <property type="match status" value="1"/>
</dbReference>
<feature type="transmembrane region" description="Helical" evidence="8">
    <location>
        <begin position="193"/>
        <end position="211"/>
    </location>
</feature>
<gene>
    <name evidence="8 11" type="primary">lnt</name>
    <name evidence="11" type="ORF">NCTC11636_00365</name>
</gene>
<evidence type="ECO:0000313" key="11">
    <source>
        <dbReference type="EMBL" id="VEG26130.1"/>
    </source>
</evidence>
<dbReference type="GO" id="GO:0005886">
    <property type="term" value="C:plasma membrane"/>
    <property type="evidence" value="ECO:0007669"/>
    <property type="project" value="UniProtKB-SubCell"/>
</dbReference>
<evidence type="ECO:0000256" key="2">
    <source>
        <dbReference type="ARBA" id="ARBA00022475"/>
    </source>
</evidence>
<comment type="caution">
    <text evidence="8">Lacks conserved residue(s) required for the propagation of feature annotation.</text>
</comment>
<dbReference type="Proteomes" id="UP000266895">
    <property type="component" value="Chromosome"/>
</dbReference>
<evidence type="ECO:0000256" key="7">
    <source>
        <dbReference type="ARBA" id="ARBA00023315"/>
    </source>
</evidence>
<dbReference type="Gene3D" id="3.60.110.10">
    <property type="entry name" value="Carbon-nitrogen hydrolase"/>
    <property type="match status" value="1"/>
</dbReference>
<accession>A0A3S4UVV7</accession>
<evidence type="ECO:0000256" key="3">
    <source>
        <dbReference type="ARBA" id="ARBA00022679"/>
    </source>
</evidence>
<dbReference type="AlphaFoldDB" id="A0A3S4UVV7"/>
<keyword evidence="5 8" id="KW-1133">Transmembrane helix</keyword>
<comment type="subcellular location">
    <subcellularLocation>
        <location evidence="1 8">Cell membrane</location>
        <topology evidence="1 8">Multi-pass membrane protein</topology>
    </subcellularLocation>
</comment>
<evidence type="ECO:0000259" key="10">
    <source>
        <dbReference type="PROSITE" id="PS50263"/>
    </source>
</evidence>
<evidence type="ECO:0000256" key="9">
    <source>
        <dbReference type="SAM" id="MobiDB-lite"/>
    </source>
</evidence>
<feature type="transmembrane region" description="Helical" evidence="8">
    <location>
        <begin position="53"/>
        <end position="75"/>
    </location>
</feature>
<evidence type="ECO:0000313" key="12">
    <source>
        <dbReference type="Proteomes" id="UP000266895"/>
    </source>
</evidence>
<keyword evidence="12" id="KW-1185">Reference proteome</keyword>
<keyword evidence="3 8" id="KW-0808">Transferase</keyword>
<feature type="region of interest" description="Disordered" evidence="9">
    <location>
        <begin position="513"/>
        <end position="533"/>
    </location>
</feature>
<dbReference type="CDD" id="cd07571">
    <property type="entry name" value="ALP_N-acyl_transferase"/>
    <property type="match status" value="1"/>
</dbReference>
<feature type="transmembrane region" description="Helical" evidence="8">
    <location>
        <begin position="81"/>
        <end position="102"/>
    </location>
</feature>
<dbReference type="GO" id="GO:0016410">
    <property type="term" value="F:N-acyltransferase activity"/>
    <property type="evidence" value="ECO:0007669"/>
    <property type="project" value="UniProtKB-UniRule"/>
</dbReference>
<dbReference type="PANTHER" id="PTHR38686:SF1">
    <property type="entry name" value="APOLIPOPROTEIN N-ACYLTRANSFERASE"/>
    <property type="match status" value="1"/>
</dbReference>
<dbReference type="Pfam" id="PF20154">
    <property type="entry name" value="LNT_N"/>
    <property type="match status" value="1"/>
</dbReference>
<dbReference type="UniPathway" id="UPA00666"/>
<dbReference type="InterPro" id="IPR045378">
    <property type="entry name" value="LNT_N"/>
</dbReference>
<feature type="compositionally biased region" description="Basic residues" evidence="9">
    <location>
        <begin position="513"/>
        <end position="522"/>
    </location>
</feature>
<dbReference type="Pfam" id="PF00795">
    <property type="entry name" value="CN_hydrolase"/>
    <property type="match status" value="1"/>
</dbReference>
<feature type="transmembrane region" description="Helical" evidence="8">
    <location>
        <begin position="168"/>
        <end position="186"/>
    </location>
</feature>
<sequence length="533" mass="54899">MRRLRAGAPALGALASGLAVWAAFPPVGLWWAAPLGVAGLLVLTAGRGPAVGAGLGAVFGLGLFTPLLHFIAVAMGNSVGWAALVLVESAYLAALGAAWALVRRLGVLTGDHAGKAWARVLAFTVLWCAVEELRSSWPLGGFPFGRLAFAMAQAPVLPVAAYGGSLGLSAVVVVVAACLVEVVGALRRRRPRLVVALAATASALLLAPAALPVPTGAQDGTLRVGAVQGNVATDFEDAFGRALEVTGNHAEATHQLAAEVGTGTLDVVIWPENSADLDPRTHLASAALVDEAAEAVGAPVLVGAVAFEDDVRYNDIVVWSAGTGPGEYYRKHRPVPFAEYVPFRSLVRAVTAQADRIGTDMAAGTGPQTLTVRAATQDREVTVAMGICFEVAYDEVLREGVAQGGQVIVIPTNNASFLSSSEAAQQLAQGQVQAVVHGRAVVQVSTVGITAIISPAGEVLQATRPYTSASLVADVPLRRTTNLADRLGAAPGVLAQAGGAVLVAAGIVEAARRSRGRSRRGSRRADRTEREHQ</sequence>
<reference evidence="11 12" key="1">
    <citation type="submission" date="2018-12" db="EMBL/GenBank/DDBJ databases">
        <authorList>
            <consortium name="Pathogen Informatics"/>
        </authorList>
    </citation>
    <scope>NUCLEOTIDE SEQUENCE [LARGE SCALE GENOMIC DNA]</scope>
    <source>
        <strain evidence="11 12">NCTC11636</strain>
    </source>
</reference>
<dbReference type="KEGG" id="ahw:NCTC11636_00365"/>
<feature type="compositionally biased region" description="Basic and acidic residues" evidence="9">
    <location>
        <begin position="523"/>
        <end position="533"/>
    </location>
</feature>
<dbReference type="EMBL" id="LR134350">
    <property type="protein sequence ID" value="VEG26130.1"/>
    <property type="molecule type" value="Genomic_DNA"/>
</dbReference>
<evidence type="ECO:0000256" key="4">
    <source>
        <dbReference type="ARBA" id="ARBA00022692"/>
    </source>
</evidence>
<comment type="function">
    <text evidence="8">Catalyzes the phospholipid dependent N-acylation of the N-terminal cysteine of apolipoprotein, the last step in lipoprotein maturation.</text>
</comment>
<dbReference type="InterPro" id="IPR003010">
    <property type="entry name" value="C-N_Hydrolase"/>
</dbReference>
<comment type="similarity">
    <text evidence="8">Belongs to the CN hydrolase family. Apolipoprotein N-acyltransferase subfamily.</text>
</comment>
<keyword evidence="6 8" id="KW-0472">Membrane</keyword>
<organism evidence="11 12">
    <name type="scientific">Actinomyces howellii</name>
    <dbReference type="NCBI Taxonomy" id="52771"/>
    <lineage>
        <taxon>Bacteria</taxon>
        <taxon>Bacillati</taxon>
        <taxon>Actinomycetota</taxon>
        <taxon>Actinomycetes</taxon>
        <taxon>Actinomycetales</taxon>
        <taxon>Actinomycetaceae</taxon>
        <taxon>Actinomyces</taxon>
    </lineage>
</organism>
<dbReference type="RefSeq" id="WP_232009829.1">
    <property type="nucleotide sequence ID" value="NZ_LR134350.1"/>
</dbReference>
<dbReference type="EC" id="2.3.1.269" evidence="8"/>
<dbReference type="PROSITE" id="PS50263">
    <property type="entry name" value="CN_HYDROLASE"/>
    <property type="match status" value="1"/>
</dbReference>
<proteinExistence type="inferred from homology"/>
<comment type="catalytic activity">
    <reaction evidence="8">
        <text>N-terminal S-1,2-diacyl-sn-glyceryl-L-cysteinyl-[lipoprotein] + a glycerophospholipid = N-acyl-S-1,2-diacyl-sn-glyceryl-L-cysteinyl-[lipoprotein] + a 2-acyl-sn-glycero-3-phospholipid + H(+)</text>
        <dbReference type="Rhea" id="RHEA:48228"/>
        <dbReference type="Rhea" id="RHEA-COMP:14681"/>
        <dbReference type="Rhea" id="RHEA-COMP:14684"/>
        <dbReference type="ChEBI" id="CHEBI:15378"/>
        <dbReference type="ChEBI" id="CHEBI:136912"/>
        <dbReference type="ChEBI" id="CHEBI:140656"/>
        <dbReference type="ChEBI" id="CHEBI:140657"/>
        <dbReference type="ChEBI" id="CHEBI:140660"/>
        <dbReference type="EC" id="2.3.1.269"/>
    </reaction>
</comment>
<keyword evidence="11" id="KW-0449">Lipoprotein</keyword>
<dbReference type="PANTHER" id="PTHR38686">
    <property type="entry name" value="APOLIPOPROTEIN N-ACYLTRANSFERASE"/>
    <property type="match status" value="1"/>
</dbReference>
<name>A0A3S4UVV7_9ACTO</name>
<keyword evidence="2 8" id="KW-1003">Cell membrane</keyword>
<dbReference type="NCBIfam" id="TIGR00546">
    <property type="entry name" value="lnt"/>
    <property type="match status" value="1"/>
</dbReference>
<feature type="domain" description="CN hydrolase" evidence="10">
    <location>
        <begin position="227"/>
        <end position="477"/>
    </location>
</feature>
<comment type="pathway">
    <text evidence="8">Protein modification; lipoprotein biosynthesis (N-acyl transfer).</text>
</comment>
<evidence type="ECO:0000256" key="8">
    <source>
        <dbReference type="HAMAP-Rule" id="MF_01148"/>
    </source>
</evidence>
<dbReference type="HAMAP" id="MF_01148">
    <property type="entry name" value="Lnt"/>
    <property type="match status" value="1"/>
</dbReference>
<evidence type="ECO:0000256" key="1">
    <source>
        <dbReference type="ARBA" id="ARBA00004651"/>
    </source>
</evidence>
<evidence type="ECO:0000256" key="5">
    <source>
        <dbReference type="ARBA" id="ARBA00022989"/>
    </source>
</evidence>
<dbReference type="GO" id="GO:0042158">
    <property type="term" value="P:lipoprotein biosynthetic process"/>
    <property type="evidence" value="ECO:0007669"/>
    <property type="project" value="UniProtKB-UniRule"/>
</dbReference>
<evidence type="ECO:0000256" key="6">
    <source>
        <dbReference type="ARBA" id="ARBA00023136"/>
    </source>
</evidence>
<dbReference type="InterPro" id="IPR004563">
    <property type="entry name" value="Apolipo_AcylTrfase"/>
</dbReference>